<sequence>LHVLSISDSSESQVYESESIPFMDSNRASPVYFSSDENFIRVTSPQPGVESDGMVDLVSVKEKNSVESSDHSEYEIVSAHDLLKCDEQEPPNTSDSLTGRRGISKTLSTVGRDGPKKAEREEMREKTVAVPSPMTVLKAGSGCRVTNRTGTENIRRKFYTNLISSRAHERLKSGGQYMLLALPVTGRQ</sequence>
<feature type="region of interest" description="Disordered" evidence="1">
    <location>
        <begin position="86"/>
        <end position="126"/>
    </location>
</feature>
<protein>
    <submittedName>
        <fullName evidence="2">S100P-binding protein</fullName>
    </submittedName>
</protein>
<dbReference type="AlphaFoldDB" id="A0A183DTZ2"/>
<name>A0A183DTZ2_9BILA</name>
<reference evidence="2" key="1">
    <citation type="submission" date="2016-06" db="UniProtKB">
        <authorList>
            <consortium name="WormBaseParasite"/>
        </authorList>
    </citation>
    <scope>IDENTIFICATION</scope>
</reference>
<organism evidence="2">
    <name type="scientific">Gongylonema pulchrum</name>
    <dbReference type="NCBI Taxonomy" id="637853"/>
    <lineage>
        <taxon>Eukaryota</taxon>
        <taxon>Metazoa</taxon>
        <taxon>Ecdysozoa</taxon>
        <taxon>Nematoda</taxon>
        <taxon>Chromadorea</taxon>
        <taxon>Rhabditida</taxon>
        <taxon>Spirurina</taxon>
        <taxon>Spiruromorpha</taxon>
        <taxon>Spiruroidea</taxon>
        <taxon>Gongylonematidae</taxon>
        <taxon>Gongylonema</taxon>
    </lineage>
</organism>
<accession>A0A183DTZ2</accession>
<evidence type="ECO:0000313" key="2">
    <source>
        <dbReference type="WBParaSite" id="GPUH_0001219701-mRNA-1"/>
    </source>
</evidence>
<evidence type="ECO:0000256" key="1">
    <source>
        <dbReference type="SAM" id="MobiDB-lite"/>
    </source>
</evidence>
<dbReference type="WBParaSite" id="GPUH_0001219701-mRNA-1">
    <property type="protein sequence ID" value="GPUH_0001219701-mRNA-1"/>
    <property type="gene ID" value="GPUH_0001219701"/>
</dbReference>
<proteinExistence type="predicted"/>
<feature type="compositionally biased region" description="Basic and acidic residues" evidence="1">
    <location>
        <begin position="113"/>
        <end position="126"/>
    </location>
</feature>